<comment type="caution">
    <text evidence="4">The sequence shown here is derived from an EMBL/GenBank/DDBJ whole genome shotgun (WGS) entry which is preliminary data.</text>
</comment>
<feature type="coiled-coil region" evidence="3">
    <location>
        <begin position="419"/>
        <end position="446"/>
    </location>
</feature>
<dbReference type="EMBL" id="JARPOI010000006">
    <property type="protein sequence ID" value="KAJ9178781.1"/>
    <property type="molecule type" value="Genomic_DNA"/>
</dbReference>
<evidence type="ECO:0000313" key="4">
    <source>
        <dbReference type="EMBL" id="KAJ9178781.1"/>
    </source>
</evidence>
<name>A0ABQ9MF14_HEVBR</name>
<comment type="similarity">
    <text evidence="1">Belongs to the UDP-glycosyltransferase family.</text>
</comment>
<gene>
    <name evidence="4" type="ORF">P3X46_010637</name>
</gene>
<organism evidence="4 5">
    <name type="scientific">Hevea brasiliensis</name>
    <name type="common">Para rubber tree</name>
    <name type="synonym">Siphonia brasiliensis</name>
    <dbReference type="NCBI Taxonomy" id="3981"/>
    <lineage>
        <taxon>Eukaryota</taxon>
        <taxon>Viridiplantae</taxon>
        <taxon>Streptophyta</taxon>
        <taxon>Embryophyta</taxon>
        <taxon>Tracheophyta</taxon>
        <taxon>Spermatophyta</taxon>
        <taxon>Magnoliopsida</taxon>
        <taxon>eudicotyledons</taxon>
        <taxon>Gunneridae</taxon>
        <taxon>Pentapetalae</taxon>
        <taxon>rosids</taxon>
        <taxon>fabids</taxon>
        <taxon>Malpighiales</taxon>
        <taxon>Euphorbiaceae</taxon>
        <taxon>Crotonoideae</taxon>
        <taxon>Micrandreae</taxon>
        <taxon>Hevea</taxon>
    </lineage>
</organism>
<evidence type="ECO:0000313" key="5">
    <source>
        <dbReference type="Proteomes" id="UP001174677"/>
    </source>
</evidence>
<dbReference type="PANTHER" id="PTHR11926">
    <property type="entry name" value="GLUCOSYL/GLUCURONOSYL TRANSFERASES"/>
    <property type="match status" value="1"/>
</dbReference>
<dbReference type="InterPro" id="IPR002213">
    <property type="entry name" value="UDP_glucos_trans"/>
</dbReference>
<dbReference type="SUPFAM" id="SSF53756">
    <property type="entry name" value="UDP-Glycosyltransferase/glycogen phosphorylase"/>
    <property type="match status" value="1"/>
</dbReference>
<reference evidence="4" key="1">
    <citation type="journal article" date="2023" name="Plant Biotechnol. J.">
        <title>Chromosome-level wild Hevea brasiliensis genome provides new tools for genomic-assisted breeding and valuable loci to elevate rubber yield.</title>
        <authorList>
            <person name="Cheng H."/>
            <person name="Song X."/>
            <person name="Hu Y."/>
            <person name="Wu T."/>
            <person name="Yang Q."/>
            <person name="An Z."/>
            <person name="Feng S."/>
            <person name="Deng Z."/>
            <person name="Wu W."/>
            <person name="Zeng X."/>
            <person name="Tu M."/>
            <person name="Wang X."/>
            <person name="Huang H."/>
        </authorList>
    </citation>
    <scope>NUCLEOTIDE SEQUENCE</scope>
    <source>
        <strain evidence="4">MT/VB/25A 57/8</strain>
    </source>
</reference>
<evidence type="ECO:0000256" key="3">
    <source>
        <dbReference type="SAM" id="Coils"/>
    </source>
</evidence>
<dbReference type="Pfam" id="PF00201">
    <property type="entry name" value="UDPGT"/>
    <property type="match status" value="1"/>
</dbReference>
<evidence type="ECO:0008006" key="6">
    <source>
        <dbReference type="Google" id="ProtNLM"/>
    </source>
</evidence>
<keyword evidence="2" id="KW-0808">Transferase</keyword>
<dbReference type="Gene3D" id="3.40.50.2000">
    <property type="entry name" value="Glycogen Phosphorylase B"/>
    <property type="match status" value="2"/>
</dbReference>
<accession>A0ABQ9MF14</accession>
<dbReference type="PANTHER" id="PTHR11926:SF774">
    <property type="entry name" value="UDP-GLYCOSYLTRANSFERASE 85A1-RELATED"/>
    <property type="match status" value="1"/>
</dbReference>
<dbReference type="CDD" id="cd03784">
    <property type="entry name" value="GT1_Gtf-like"/>
    <property type="match status" value="1"/>
</dbReference>
<keyword evidence="5" id="KW-1185">Reference proteome</keyword>
<proteinExistence type="inferred from homology"/>
<evidence type="ECO:0000256" key="1">
    <source>
        <dbReference type="ARBA" id="ARBA00009995"/>
    </source>
</evidence>
<sequence length="467" mass="52147">MEDVKVSPISTGGTSFHLVAMPYPGRGHINPMINLCKLMSFKHPDIVVSLVVTEEWKSFLSSYILPSKIHLNTIPNVIPSELIRAKDFPGFLEAVATKMEAPFEQLLDRLDSPVNAIIADTYLDWVIGVGNRRNIPVASLWTMSATVFSILHNFDLLVGYGHFPISLSERGEERVDYIPGIPPTRLLDFPTIFNGTGRQTLYKALKSVSMVSKAQYLLFTSAYELEPSVIDALKMNFCFPLYPLGPMVPYFELDPNSNLATSDDQKVPEYLQWLNSQPKNSVLYVSMGSFLSVSSAQMDEIVAGVRNSGVRFLWVSRGEKGLFEDGCGDLGLVVPWCDQLRVLCHRSVGGFWTHCGWNSTLEAAFAGVPMLASPIIWDQTSNSKKIVEDWKIGWRVKQGVEGENLVTREEIAKLVQSFMDKENSEVIEMREKAKEVQEACQAAISERGSSDSNLDFFLRDISQGQAK</sequence>
<protein>
    <recommendedName>
        <fullName evidence="6">Glycosyltransferase</fullName>
    </recommendedName>
</protein>
<keyword evidence="3" id="KW-0175">Coiled coil</keyword>
<dbReference type="Proteomes" id="UP001174677">
    <property type="component" value="Chromosome 6"/>
</dbReference>
<evidence type="ECO:0000256" key="2">
    <source>
        <dbReference type="ARBA" id="ARBA00022679"/>
    </source>
</evidence>